<protein>
    <submittedName>
        <fullName evidence="5">Transcriptional regulator</fullName>
    </submittedName>
</protein>
<dbReference type="AlphaFoldDB" id="A0A6N4VET5"/>
<evidence type="ECO:0000256" key="3">
    <source>
        <dbReference type="SAM" id="MobiDB-lite"/>
    </source>
</evidence>
<proteinExistence type="predicted"/>
<feature type="domain" description="HTH tetR-type" evidence="4">
    <location>
        <begin position="36"/>
        <end position="96"/>
    </location>
</feature>
<dbReference type="GO" id="GO:0003677">
    <property type="term" value="F:DNA binding"/>
    <property type="evidence" value="ECO:0007669"/>
    <property type="project" value="UniProtKB-UniRule"/>
</dbReference>
<keyword evidence="6" id="KW-1185">Reference proteome</keyword>
<dbReference type="PROSITE" id="PS50977">
    <property type="entry name" value="HTH_TETR_2"/>
    <property type="match status" value="1"/>
</dbReference>
<feature type="compositionally biased region" description="Basic and acidic residues" evidence="3">
    <location>
        <begin position="1"/>
        <end position="19"/>
    </location>
</feature>
<evidence type="ECO:0000313" key="6">
    <source>
        <dbReference type="Proteomes" id="UP000466785"/>
    </source>
</evidence>
<reference evidence="5 6" key="1">
    <citation type="journal article" date="2019" name="Emerg. Microbes Infect.">
        <title>Comprehensive subspecies identification of 175 nontuberculous mycobacteria species based on 7547 genomic profiles.</title>
        <authorList>
            <person name="Matsumoto Y."/>
            <person name="Kinjo T."/>
            <person name="Motooka D."/>
            <person name="Nabeya D."/>
            <person name="Jung N."/>
            <person name="Uechi K."/>
            <person name="Horii T."/>
            <person name="Iida T."/>
            <person name="Fujita J."/>
            <person name="Nakamura S."/>
        </authorList>
    </citation>
    <scope>NUCLEOTIDE SEQUENCE [LARGE SCALE GENOMIC DNA]</scope>
    <source>
        <strain evidence="5 6">JCM 12603</strain>
    </source>
</reference>
<name>A0A6N4VET5_9MYCO</name>
<evidence type="ECO:0000313" key="5">
    <source>
        <dbReference type="EMBL" id="BBX54312.1"/>
    </source>
</evidence>
<dbReference type="InterPro" id="IPR009057">
    <property type="entry name" value="Homeodomain-like_sf"/>
</dbReference>
<dbReference type="InterPro" id="IPR001647">
    <property type="entry name" value="HTH_TetR"/>
</dbReference>
<dbReference type="SUPFAM" id="SSF46689">
    <property type="entry name" value="Homeodomain-like"/>
    <property type="match status" value="1"/>
</dbReference>
<evidence type="ECO:0000259" key="4">
    <source>
        <dbReference type="PROSITE" id="PS50977"/>
    </source>
</evidence>
<organism evidence="5 6">
    <name type="scientific">Mycolicibacterium poriferae</name>
    <dbReference type="NCBI Taxonomy" id="39694"/>
    <lineage>
        <taxon>Bacteria</taxon>
        <taxon>Bacillati</taxon>
        <taxon>Actinomycetota</taxon>
        <taxon>Actinomycetes</taxon>
        <taxon>Mycobacteriales</taxon>
        <taxon>Mycobacteriaceae</taxon>
        <taxon>Mycolicibacterium</taxon>
    </lineage>
</organism>
<dbReference type="EMBL" id="AP022570">
    <property type="protein sequence ID" value="BBX54312.1"/>
    <property type="molecule type" value="Genomic_DNA"/>
</dbReference>
<evidence type="ECO:0000256" key="1">
    <source>
        <dbReference type="ARBA" id="ARBA00023125"/>
    </source>
</evidence>
<evidence type="ECO:0000256" key="2">
    <source>
        <dbReference type="PROSITE-ProRule" id="PRU00335"/>
    </source>
</evidence>
<sequence>MSRVSRDPGGRGCDDRRVADTSGRTYAGQTADARRHQRRARLLDAAIDALAGNEWRTLTVDRLCAAAGLNKRYFYENFASLDEVATAVVDAIAEEVRTATMSAIAAAVAAPLEDQAAAAVLALVHTLVDDPRRGRILLGGVASSPVLHEHRASVMRGLTAVLVGHARTIHDVELEKDALAKVAPAFIVGGTADAILAYLDGRADISVSDLVASLTTLWLITGNGAAEVARTRN</sequence>
<feature type="DNA-binding region" description="H-T-H motif" evidence="2">
    <location>
        <begin position="59"/>
        <end position="78"/>
    </location>
</feature>
<keyword evidence="1 2" id="KW-0238">DNA-binding</keyword>
<gene>
    <name evidence="5" type="ORF">MPOR_53380</name>
</gene>
<feature type="region of interest" description="Disordered" evidence="3">
    <location>
        <begin position="1"/>
        <end position="33"/>
    </location>
</feature>
<dbReference type="KEGG" id="mpof:MPOR_53380"/>
<accession>A0A6N4VET5</accession>
<dbReference type="Proteomes" id="UP000466785">
    <property type="component" value="Chromosome"/>
</dbReference>
<dbReference type="Gene3D" id="1.10.357.10">
    <property type="entry name" value="Tetracycline Repressor, domain 2"/>
    <property type="match status" value="1"/>
</dbReference>